<evidence type="ECO:0000256" key="6">
    <source>
        <dbReference type="ARBA" id="ARBA00022692"/>
    </source>
</evidence>
<dbReference type="EC" id="2.3.2.27" evidence="4"/>
<evidence type="ECO:0000256" key="12">
    <source>
        <dbReference type="ARBA" id="ARBA00023136"/>
    </source>
</evidence>
<evidence type="ECO:0000313" key="16">
    <source>
        <dbReference type="EMBL" id="KAJ4752338.1"/>
    </source>
</evidence>
<feature type="domain" description="RING-type" evidence="15">
    <location>
        <begin position="95"/>
        <end position="137"/>
    </location>
</feature>
<evidence type="ECO:0000256" key="8">
    <source>
        <dbReference type="ARBA" id="ARBA00022771"/>
    </source>
</evidence>
<keyword evidence="6 14" id="KW-0812">Transmembrane</keyword>
<accession>A0AAV8C9E9</accession>
<proteinExistence type="predicted"/>
<keyword evidence="17" id="KW-1185">Reference proteome</keyword>
<evidence type="ECO:0000256" key="9">
    <source>
        <dbReference type="ARBA" id="ARBA00022786"/>
    </source>
</evidence>
<dbReference type="GO" id="GO:0016020">
    <property type="term" value="C:membrane"/>
    <property type="evidence" value="ECO:0007669"/>
    <property type="project" value="UniProtKB-SubCell"/>
</dbReference>
<reference evidence="16" key="1">
    <citation type="submission" date="2022-08" db="EMBL/GenBank/DDBJ databases">
        <authorList>
            <person name="Marques A."/>
        </authorList>
    </citation>
    <scope>NUCLEOTIDE SEQUENCE</scope>
    <source>
        <strain evidence="16">RhyPub2mFocal</strain>
        <tissue evidence="16">Leaves</tissue>
    </source>
</reference>
<keyword evidence="8 13" id="KW-0863">Zinc-finger</keyword>
<evidence type="ECO:0000256" key="4">
    <source>
        <dbReference type="ARBA" id="ARBA00012483"/>
    </source>
</evidence>
<name>A0AAV8C9E9_9POAL</name>
<evidence type="ECO:0000259" key="15">
    <source>
        <dbReference type="PROSITE" id="PS50089"/>
    </source>
</evidence>
<dbReference type="GO" id="GO:0008270">
    <property type="term" value="F:zinc ion binding"/>
    <property type="evidence" value="ECO:0007669"/>
    <property type="project" value="UniProtKB-KW"/>
</dbReference>
<keyword evidence="10" id="KW-0862">Zinc</keyword>
<keyword evidence="11 14" id="KW-1133">Transmembrane helix</keyword>
<sequence>MSSDSTYSNLSGNYEAFHRKTLLIVLVIVAIHLVVWIVLKCLNCFGIFRFHIRFVPQSYAPARPSGLRRSVIAKLPVVAYQKGKEDEDGDEPDECTVCLGELEEGEQVRVLPRCKHLFHVDCIDMWLRSNSTCPVCRASAKPLDSVRSPGTLPPGVMAGLAGAKETGSTSGLAASFREMLNKDLSGRTAHPSIEIFHDLERQRRGLENLKYPGNPVQRESFFNEDLC</sequence>
<protein>
    <recommendedName>
        <fullName evidence="4">RING-type E3 ubiquitin transferase</fullName>
        <ecNumber evidence="4">2.3.2.27</ecNumber>
    </recommendedName>
</protein>
<dbReference type="CDD" id="cd16461">
    <property type="entry name" value="RING-H2_EL5-like"/>
    <property type="match status" value="1"/>
</dbReference>
<evidence type="ECO:0000256" key="2">
    <source>
        <dbReference type="ARBA" id="ARBA00004167"/>
    </source>
</evidence>
<dbReference type="Pfam" id="PF13639">
    <property type="entry name" value="zf-RING_2"/>
    <property type="match status" value="1"/>
</dbReference>
<dbReference type="InterPro" id="IPR044600">
    <property type="entry name" value="ATL1/ATL16-like"/>
</dbReference>
<evidence type="ECO:0000256" key="5">
    <source>
        <dbReference type="ARBA" id="ARBA00022679"/>
    </source>
</evidence>
<dbReference type="GO" id="GO:0016567">
    <property type="term" value="P:protein ubiquitination"/>
    <property type="evidence" value="ECO:0007669"/>
    <property type="project" value="InterPro"/>
</dbReference>
<evidence type="ECO:0000256" key="10">
    <source>
        <dbReference type="ARBA" id="ARBA00022833"/>
    </source>
</evidence>
<keyword evidence="7" id="KW-0479">Metal-binding</keyword>
<dbReference type="SMART" id="SM00184">
    <property type="entry name" value="RING"/>
    <property type="match status" value="1"/>
</dbReference>
<evidence type="ECO:0000256" key="14">
    <source>
        <dbReference type="SAM" id="Phobius"/>
    </source>
</evidence>
<dbReference type="Proteomes" id="UP001140206">
    <property type="component" value="Chromosome 5"/>
</dbReference>
<evidence type="ECO:0000256" key="13">
    <source>
        <dbReference type="PROSITE-ProRule" id="PRU00175"/>
    </source>
</evidence>
<gene>
    <name evidence="16" type="ORF">LUZ62_086743</name>
</gene>
<organism evidence="16 17">
    <name type="scientific">Rhynchospora pubera</name>
    <dbReference type="NCBI Taxonomy" id="906938"/>
    <lineage>
        <taxon>Eukaryota</taxon>
        <taxon>Viridiplantae</taxon>
        <taxon>Streptophyta</taxon>
        <taxon>Embryophyta</taxon>
        <taxon>Tracheophyta</taxon>
        <taxon>Spermatophyta</taxon>
        <taxon>Magnoliopsida</taxon>
        <taxon>Liliopsida</taxon>
        <taxon>Poales</taxon>
        <taxon>Cyperaceae</taxon>
        <taxon>Cyperoideae</taxon>
        <taxon>Rhynchosporeae</taxon>
        <taxon>Rhynchospora</taxon>
    </lineage>
</organism>
<dbReference type="EMBL" id="JAMFTS010000005">
    <property type="protein sequence ID" value="KAJ4752338.1"/>
    <property type="molecule type" value="Genomic_DNA"/>
</dbReference>
<evidence type="ECO:0000256" key="11">
    <source>
        <dbReference type="ARBA" id="ARBA00022989"/>
    </source>
</evidence>
<keyword evidence="5" id="KW-0808">Transferase</keyword>
<dbReference type="GO" id="GO:0061630">
    <property type="term" value="F:ubiquitin protein ligase activity"/>
    <property type="evidence" value="ECO:0007669"/>
    <property type="project" value="UniProtKB-EC"/>
</dbReference>
<dbReference type="FunFam" id="3.30.40.10:FF:000187">
    <property type="entry name" value="E3 ubiquitin-protein ligase ATL6"/>
    <property type="match status" value="1"/>
</dbReference>
<keyword evidence="9" id="KW-0833">Ubl conjugation pathway</keyword>
<dbReference type="PROSITE" id="PS50089">
    <property type="entry name" value="ZF_RING_2"/>
    <property type="match status" value="1"/>
</dbReference>
<evidence type="ECO:0000313" key="17">
    <source>
        <dbReference type="Proteomes" id="UP001140206"/>
    </source>
</evidence>
<comment type="subcellular location">
    <subcellularLocation>
        <location evidence="2">Membrane</location>
        <topology evidence="2">Single-pass membrane protein</topology>
    </subcellularLocation>
</comment>
<evidence type="ECO:0000256" key="3">
    <source>
        <dbReference type="ARBA" id="ARBA00004906"/>
    </source>
</evidence>
<evidence type="ECO:0000256" key="1">
    <source>
        <dbReference type="ARBA" id="ARBA00000900"/>
    </source>
</evidence>
<dbReference type="PANTHER" id="PTHR46913">
    <property type="entry name" value="RING-H2 FINGER PROTEIN ATL16"/>
    <property type="match status" value="1"/>
</dbReference>
<feature type="transmembrane region" description="Helical" evidence="14">
    <location>
        <begin position="21"/>
        <end position="39"/>
    </location>
</feature>
<keyword evidence="12 14" id="KW-0472">Membrane</keyword>
<dbReference type="InterPro" id="IPR013083">
    <property type="entry name" value="Znf_RING/FYVE/PHD"/>
</dbReference>
<comment type="caution">
    <text evidence="16">The sequence shown here is derived from an EMBL/GenBank/DDBJ whole genome shotgun (WGS) entry which is preliminary data.</text>
</comment>
<dbReference type="AlphaFoldDB" id="A0AAV8C9E9"/>
<evidence type="ECO:0000256" key="7">
    <source>
        <dbReference type="ARBA" id="ARBA00022723"/>
    </source>
</evidence>
<comment type="catalytic activity">
    <reaction evidence="1">
        <text>S-ubiquitinyl-[E2 ubiquitin-conjugating enzyme]-L-cysteine + [acceptor protein]-L-lysine = [E2 ubiquitin-conjugating enzyme]-L-cysteine + N(6)-ubiquitinyl-[acceptor protein]-L-lysine.</text>
        <dbReference type="EC" id="2.3.2.27"/>
    </reaction>
</comment>
<dbReference type="PANTHER" id="PTHR46913:SF1">
    <property type="entry name" value="RING-H2 FINGER PROTEIN ATL16"/>
    <property type="match status" value="1"/>
</dbReference>
<comment type="pathway">
    <text evidence="3">Protein modification; protein ubiquitination.</text>
</comment>
<dbReference type="Gene3D" id="3.30.40.10">
    <property type="entry name" value="Zinc/RING finger domain, C3HC4 (zinc finger)"/>
    <property type="match status" value="1"/>
</dbReference>
<dbReference type="SUPFAM" id="SSF57850">
    <property type="entry name" value="RING/U-box"/>
    <property type="match status" value="1"/>
</dbReference>
<dbReference type="InterPro" id="IPR001841">
    <property type="entry name" value="Znf_RING"/>
</dbReference>